<organism evidence="3 4">
    <name type="scientific">Ciona intestinalis</name>
    <name type="common">Transparent sea squirt</name>
    <name type="synonym">Ascidia intestinalis</name>
    <dbReference type="NCBI Taxonomy" id="7719"/>
    <lineage>
        <taxon>Eukaryota</taxon>
        <taxon>Metazoa</taxon>
        <taxon>Chordata</taxon>
        <taxon>Tunicata</taxon>
        <taxon>Ascidiacea</taxon>
        <taxon>Phlebobranchia</taxon>
        <taxon>Cionidae</taxon>
        <taxon>Ciona</taxon>
    </lineage>
</organism>
<evidence type="ECO:0000313" key="4">
    <source>
        <dbReference type="Proteomes" id="UP000008144"/>
    </source>
</evidence>
<feature type="region of interest" description="Disordered" evidence="1">
    <location>
        <begin position="92"/>
        <end position="274"/>
    </location>
</feature>
<proteinExistence type="predicted"/>
<dbReference type="InterPro" id="IPR048257">
    <property type="entry name" value="DUF4590"/>
</dbReference>
<dbReference type="PANTHER" id="PTHR23034:SF2">
    <property type="entry name" value="GLUTAMATE-RICH PROTEIN 3"/>
    <property type="match status" value="1"/>
</dbReference>
<dbReference type="Ensembl" id="ENSCINT00000024989.2">
    <property type="protein sequence ID" value="ENSCINP00000024743.2"/>
    <property type="gene ID" value="ENSCING00000013495.2"/>
</dbReference>
<reference evidence="3" key="2">
    <citation type="journal article" date="2008" name="Genome Biol.">
        <title>Improved genome assembly and evidence-based global gene model set for the chordate Ciona intestinalis: new insight into intron and operon populations.</title>
        <authorList>
            <person name="Satou Y."/>
            <person name="Mineta K."/>
            <person name="Ogasawara M."/>
            <person name="Sasakura Y."/>
            <person name="Shoguchi E."/>
            <person name="Ueno K."/>
            <person name="Yamada L."/>
            <person name="Matsumoto J."/>
            <person name="Wasserscheid J."/>
            <person name="Dewar K."/>
            <person name="Wiley G.B."/>
            <person name="Macmil S.L."/>
            <person name="Roe B.A."/>
            <person name="Zeller R.W."/>
            <person name="Hastings K.E."/>
            <person name="Lemaire P."/>
            <person name="Lindquist E."/>
            <person name="Endo T."/>
            <person name="Hotta K."/>
            <person name="Inaba K."/>
        </authorList>
    </citation>
    <scope>NUCLEOTIDE SEQUENCE [LARGE SCALE GENOMIC DNA]</scope>
    <source>
        <strain evidence="3">wild type</strain>
    </source>
</reference>
<dbReference type="InParanoid" id="F7B249"/>
<dbReference type="PANTHER" id="PTHR23034">
    <property type="entry name" value="GLUTAMATE-RICH PROTEIN 3"/>
    <property type="match status" value="1"/>
</dbReference>
<dbReference type="Pfam" id="PF15257">
    <property type="entry name" value="DUF4590"/>
    <property type="match status" value="1"/>
</dbReference>
<feature type="compositionally biased region" description="Polar residues" evidence="1">
    <location>
        <begin position="170"/>
        <end position="183"/>
    </location>
</feature>
<feature type="compositionally biased region" description="Low complexity" evidence="1">
    <location>
        <begin position="143"/>
        <end position="162"/>
    </location>
</feature>
<keyword evidence="4" id="KW-1185">Reference proteome</keyword>
<evidence type="ECO:0000313" key="3">
    <source>
        <dbReference type="Ensembl" id="ENSCINP00000024743.2"/>
    </source>
</evidence>
<reference evidence="3" key="4">
    <citation type="submission" date="2025-09" db="UniProtKB">
        <authorList>
            <consortium name="Ensembl"/>
        </authorList>
    </citation>
    <scope>IDENTIFICATION</scope>
</reference>
<feature type="domain" description="DUF4590" evidence="2">
    <location>
        <begin position="1"/>
        <end position="93"/>
    </location>
</feature>
<dbReference type="STRING" id="7719.ENSCINP00000024743"/>
<accession>F7B249</accession>
<feature type="compositionally biased region" description="Low complexity" evidence="1">
    <location>
        <begin position="254"/>
        <end position="264"/>
    </location>
</feature>
<dbReference type="EMBL" id="EAAA01001995">
    <property type="status" value="NOT_ANNOTATED_CDS"/>
    <property type="molecule type" value="Genomic_DNA"/>
</dbReference>
<name>F7B249_CIOIN</name>
<dbReference type="HOGENOM" id="CLU_1017521_0_0_1"/>
<dbReference type="GeneTree" id="ENSGT00530000064485"/>
<protein>
    <recommendedName>
        <fullName evidence="2">DUF4590 domain-containing protein</fullName>
    </recommendedName>
</protein>
<reference evidence="4" key="1">
    <citation type="journal article" date="2002" name="Science">
        <title>The draft genome of Ciona intestinalis: insights into chordate and vertebrate origins.</title>
        <authorList>
            <person name="Dehal P."/>
            <person name="Satou Y."/>
            <person name="Campbell R.K."/>
            <person name="Chapman J."/>
            <person name="Degnan B."/>
            <person name="De Tomaso A."/>
            <person name="Davidson B."/>
            <person name="Di Gregorio A."/>
            <person name="Gelpke M."/>
            <person name="Goodstein D.M."/>
            <person name="Harafuji N."/>
            <person name="Hastings K.E."/>
            <person name="Ho I."/>
            <person name="Hotta K."/>
            <person name="Huang W."/>
            <person name="Kawashima T."/>
            <person name="Lemaire P."/>
            <person name="Martinez D."/>
            <person name="Meinertzhagen I.A."/>
            <person name="Necula S."/>
            <person name="Nonaka M."/>
            <person name="Putnam N."/>
            <person name="Rash S."/>
            <person name="Saiga H."/>
            <person name="Satake M."/>
            <person name="Terry A."/>
            <person name="Yamada L."/>
            <person name="Wang H.G."/>
            <person name="Awazu S."/>
            <person name="Azumi K."/>
            <person name="Boore J."/>
            <person name="Branno M."/>
            <person name="Chin-Bow S."/>
            <person name="DeSantis R."/>
            <person name="Doyle S."/>
            <person name="Francino P."/>
            <person name="Keys D.N."/>
            <person name="Haga S."/>
            <person name="Hayashi H."/>
            <person name="Hino K."/>
            <person name="Imai K.S."/>
            <person name="Inaba K."/>
            <person name="Kano S."/>
            <person name="Kobayashi K."/>
            <person name="Kobayashi M."/>
            <person name="Lee B.I."/>
            <person name="Makabe K.W."/>
            <person name="Manohar C."/>
            <person name="Matassi G."/>
            <person name="Medina M."/>
            <person name="Mochizuki Y."/>
            <person name="Mount S."/>
            <person name="Morishita T."/>
            <person name="Miura S."/>
            <person name="Nakayama A."/>
            <person name="Nishizaka S."/>
            <person name="Nomoto H."/>
            <person name="Ohta F."/>
            <person name="Oishi K."/>
            <person name="Rigoutsos I."/>
            <person name="Sano M."/>
            <person name="Sasaki A."/>
            <person name="Sasakura Y."/>
            <person name="Shoguchi E."/>
            <person name="Shin-i T."/>
            <person name="Spagnuolo A."/>
            <person name="Stainier D."/>
            <person name="Suzuki M.M."/>
            <person name="Tassy O."/>
            <person name="Takatori N."/>
            <person name="Tokuoka M."/>
            <person name="Yagi K."/>
            <person name="Yoshizaki F."/>
            <person name="Wada S."/>
            <person name="Zhang C."/>
            <person name="Hyatt P.D."/>
            <person name="Larimer F."/>
            <person name="Detter C."/>
            <person name="Doggett N."/>
            <person name="Glavina T."/>
            <person name="Hawkins T."/>
            <person name="Richardson P."/>
            <person name="Lucas S."/>
            <person name="Kohara Y."/>
            <person name="Levine M."/>
            <person name="Satoh N."/>
            <person name="Rokhsar D.S."/>
        </authorList>
    </citation>
    <scope>NUCLEOTIDE SEQUENCE [LARGE SCALE GENOMIC DNA]</scope>
</reference>
<feature type="compositionally biased region" description="Basic and acidic residues" evidence="1">
    <location>
        <begin position="129"/>
        <end position="141"/>
    </location>
</feature>
<dbReference type="AlphaFoldDB" id="F7B249"/>
<sequence>MQQHCGGENLCVYSGKLLPGDNFTVVSQRHRNFPFSLTFYLNGIQAERLSACCEYKHRKGHKLGAKTSHFGFVNFKGANPCYKCLVAQGQLKSRPSQEKYPKQNSQPWKKRKQSKPVSRDSYDDDFDQESSKKTTDDDKKKSGSSTSSSSESDVSSVSSLSDTDAKSPTDRSAVTSPKPTQGSPKRAKSPPHVPTPPKRTTPPKSGTPNIGSPKAGSPKVASPKSTSPRSASPPPKPVRAETPTSPTQVSPPAEEISSESSSSSTNNPLVKLGI</sequence>
<evidence type="ECO:0000256" key="1">
    <source>
        <dbReference type="SAM" id="MobiDB-lite"/>
    </source>
</evidence>
<dbReference type="InterPro" id="IPR027962">
    <property type="entry name" value="ERICH3"/>
</dbReference>
<feature type="compositionally biased region" description="Pro residues" evidence="1">
    <location>
        <begin position="191"/>
        <end position="200"/>
    </location>
</feature>
<dbReference type="Proteomes" id="UP000008144">
    <property type="component" value="Chromosome 4"/>
</dbReference>
<reference evidence="3" key="3">
    <citation type="submission" date="2025-08" db="UniProtKB">
        <authorList>
            <consortium name="Ensembl"/>
        </authorList>
    </citation>
    <scope>IDENTIFICATION</scope>
</reference>
<evidence type="ECO:0000259" key="2">
    <source>
        <dbReference type="Pfam" id="PF15257"/>
    </source>
</evidence>